<feature type="compositionally biased region" description="Polar residues" evidence="5">
    <location>
        <begin position="211"/>
        <end position="222"/>
    </location>
</feature>
<evidence type="ECO:0000256" key="2">
    <source>
        <dbReference type="ARBA" id="ARBA00022490"/>
    </source>
</evidence>
<feature type="region of interest" description="Disordered" evidence="5">
    <location>
        <begin position="1"/>
        <end position="77"/>
    </location>
</feature>
<feature type="coiled-coil region" evidence="4">
    <location>
        <begin position="832"/>
        <end position="859"/>
    </location>
</feature>
<dbReference type="EMBL" id="JAVHNR010000010">
    <property type="protein sequence ID" value="KAK6331605.1"/>
    <property type="molecule type" value="Genomic_DNA"/>
</dbReference>
<organism evidence="7 8">
    <name type="scientific">Orbilia javanica</name>
    <dbReference type="NCBI Taxonomy" id="47235"/>
    <lineage>
        <taxon>Eukaryota</taxon>
        <taxon>Fungi</taxon>
        <taxon>Dikarya</taxon>
        <taxon>Ascomycota</taxon>
        <taxon>Pezizomycotina</taxon>
        <taxon>Orbiliomycetes</taxon>
        <taxon>Orbiliales</taxon>
        <taxon>Orbiliaceae</taxon>
        <taxon>Orbilia</taxon>
    </lineage>
</organism>
<keyword evidence="8" id="KW-1185">Reference proteome</keyword>
<evidence type="ECO:0000256" key="4">
    <source>
        <dbReference type="SAM" id="Coils"/>
    </source>
</evidence>
<feature type="compositionally biased region" description="Polar residues" evidence="5">
    <location>
        <begin position="146"/>
        <end position="161"/>
    </location>
</feature>
<dbReference type="Gene3D" id="1.10.418.10">
    <property type="entry name" value="Calponin-like domain"/>
    <property type="match status" value="1"/>
</dbReference>
<dbReference type="GO" id="GO:0000278">
    <property type="term" value="P:mitotic cell cycle"/>
    <property type="evidence" value="ECO:0007669"/>
    <property type="project" value="TreeGrafter"/>
</dbReference>
<dbReference type="InterPro" id="IPR036872">
    <property type="entry name" value="CH_dom_sf"/>
</dbReference>
<dbReference type="SUPFAM" id="SSF47576">
    <property type="entry name" value="Calponin-homology domain, CH-domain"/>
    <property type="match status" value="1"/>
</dbReference>
<evidence type="ECO:0000313" key="7">
    <source>
        <dbReference type="EMBL" id="KAK6331605.1"/>
    </source>
</evidence>
<keyword evidence="2" id="KW-0963">Cytoplasm</keyword>
<feature type="region of interest" description="Disordered" evidence="5">
    <location>
        <begin position="193"/>
        <end position="318"/>
    </location>
</feature>
<evidence type="ECO:0000259" key="6">
    <source>
        <dbReference type="PROSITE" id="PS50021"/>
    </source>
</evidence>
<dbReference type="InterPro" id="IPR051185">
    <property type="entry name" value="ASPM"/>
</dbReference>
<evidence type="ECO:0000256" key="1">
    <source>
        <dbReference type="ARBA" id="ARBA00004496"/>
    </source>
</evidence>
<evidence type="ECO:0000256" key="3">
    <source>
        <dbReference type="ARBA" id="ARBA00022860"/>
    </source>
</evidence>
<dbReference type="Pfam" id="PF00307">
    <property type="entry name" value="CH"/>
    <property type="match status" value="1"/>
</dbReference>
<accession>A0AAN8RC36</accession>
<evidence type="ECO:0000313" key="8">
    <source>
        <dbReference type="Proteomes" id="UP001313282"/>
    </source>
</evidence>
<dbReference type="GO" id="GO:0005516">
    <property type="term" value="F:calmodulin binding"/>
    <property type="evidence" value="ECO:0007669"/>
    <property type="project" value="UniProtKB-KW"/>
</dbReference>
<dbReference type="PANTHER" id="PTHR22706">
    <property type="entry name" value="ASSEMBLY FACTOR FOR SPINDLE MICROTUBULES"/>
    <property type="match status" value="1"/>
</dbReference>
<dbReference type="GO" id="GO:0051295">
    <property type="term" value="P:establishment of meiotic spindle localization"/>
    <property type="evidence" value="ECO:0007669"/>
    <property type="project" value="TreeGrafter"/>
</dbReference>
<keyword evidence="3" id="KW-0112">Calmodulin-binding</keyword>
<dbReference type="PROSITE" id="PS50021">
    <property type="entry name" value="CH"/>
    <property type="match status" value="1"/>
</dbReference>
<protein>
    <recommendedName>
        <fullName evidence="6">Calponin-homology (CH) domain-containing protein</fullName>
    </recommendedName>
</protein>
<dbReference type="Proteomes" id="UP001313282">
    <property type="component" value="Unassembled WGS sequence"/>
</dbReference>
<keyword evidence="4" id="KW-0175">Coiled coil</keyword>
<dbReference type="GO" id="GO:0007051">
    <property type="term" value="P:spindle organization"/>
    <property type="evidence" value="ECO:0007669"/>
    <property type="project" value="TreeGrafter"/>
</dbReference>
<gene>
    <name evidence="7" type="ORF">TWF718_002154</name>
</gene>
<dbReference type="GO" id="GO:0000922">
    <property type="term" value="C:spindle pole"/>
    <property type="evidence" value="ECO:0007669"/>
    <property type="project" value="TreeGrafter"/>
</dbReference>
<dbReference type="AlphaFoldDB" id="A0AAN8RC36"/>
<dbReference type="PROSITE" id="PS50096">
    <property type="entry name" value="IQ"/>
    <property type="match status" value="1"/>
</dbReference>
<comment type="caution">
    <text evidence="7">The sequence shown here is derived from an EMBL/GenBank/DDBJ whole genome shotgun (WGS) entry which is preliminary data.</text>
</comment>
<dbReference type="GO" id="GO:0005737">
    <property type="term" value="C:cytoplasm"/>
    <property type="evidence" value="ECO:0007669"/>
    <property type="project" value="UniProtKB-SubCell"/>
</dbReference>
<proteinExistence type="predicted"/>
<comment type="subcellular location">
    <subcellularLocation>
        <location evidence="1">Cytoplasm</location>
    </subcellularLocation>
</comment>
<evidence type="ECO:0000256" key="5">
    <source>
        <dbReference type="SAM" id="MobiDB-lite"/>
    </source>
</evidence>
<reference evidence="7 8" key="1">
    <citation type="submission" date="2019-10" db="EMBL/GenBank/DDBJ databases">
        <authorList>
            <person name="Palmer J.M."/>
        </authorList>
    </citation>
    <scope>NUCLEOTIDE SEQUENCE [LARGE SCALE GENOMIC DNA]</scope>
    <source>
        <strain evidence="7 8">TWF718</strain>
    </source>
</reference>
<feature type="domain" description="Calponin-homology (CH)" evidence="6">
    <location>
        <begin position="566"/>
        <end position="672"/>
    </location>
</feature>
<dbReference type="InterPro" id="IPR001715">
    <property type="entry name" value="CH_dom"/>
</dbReference>
<name>A0AAN8RC36_9PEZI</name>
<sequence>MDLLETPCPLPATRRLKRRRPASPDPNSSSLPTPPTADLKKTSRPRRPLTTLSILPKRRNNPANLIQRSSIDKKPISKLPRASIGLQSDTSIIQNTSIDTHNDDDDASILVQNRRMSLRSYTIPTSPLPSVQDPNSSILHPEVSAMDSTSSTIFPASSPNTSSQSISMKPPSPPPKKRRRISELVRRVAATAVSKAIDTSSKHPSKPRPSTAKTTTRSSITKPTKAVDKRKASIKPKPTVEINKKAAPTTATSRPALKSISRGMNPPSRPLPANDLKKQPSTLNRLRLQKPKSHSDSESFRKPLNPSKRPARKSASSYLPLLSTDQSLKPELYASTTWLLTQETLLTQILDTILIEGTTRPKQPIATIRKELLSLYNTDAYCLLQDRLKASILHGILKPSEEHLSQNLKLSEDLGARDKFIKLFTDSYDPLALRLGMEVVTGRLLNTSSTTPNDNELRRFFETFFVDINDHNEESADSQWESYGVNAHGTLRVWTETEVSGDKAWTLRRTILRTLVLVRLLDDAKVSGIFEKLVFKKSSGLKSSEELLVALGKMILPSLGNLARGVKGCGYLLKFEQKAEEEYEYAIENLKVDLRDGVRLAKVAELVLKEKVEGILINPKSKGEKVVNVEKVLSVLYRAGIIPLGTVRSKDIVDGHREVTLSLLWAVLVEKGVKYLVDFEEVEIEVRRIEQRHKITRVPEDGDEEEGLKNLETWIRTIAAGKGVDVEKGVGGVLKSDVIEAVLEEYEHLVDGRPTAFQPTSTENEDRLKQRLKSFGCSDAFMKLFTPDGKTVVNSRFVLGTLAFLASRVFASTKVTRSAVKVQRWWRSVEFRRNLSKKVEELVKETREYEERIETFRRKTAAKKIQRAWRSAVERKVEELVNIVIGVQALVRGCLVRRKVDCRFKPEGKKVEKVETKEEDKEDPYKLKKEKKGGRRRKIKHVEAFEENAEGDIDIWQELAGGE</sequence>
<feature type="region of interest" description="Disordered" evidence="5">
    <location>
        <begin position="145"/>
        <end position="181"/>
    </location>
</feature>
<dbReference type="PANTHER" id="PTHR22706:SF1">
    <property type="entry name" value="ASSEMBLY FACTOR FOR SPINDLE MICROTUBULES"/>
    <property type="match status" value="1"/>
</dbReference>